<dbReference type="GO" id="GO:0016787">
    <property type="term" value="F:hydrolase activity"/>
    <property type="evidence" value="ECO:0007669"/>
    <property type="project" value="UniProtKB-KW"/>
</dbReference>
<dbReference type="InterPro" id="IPR022742">
    <property type="entry name" value="Hydrolase_4"/>
</dbReference>
<protein>
    <submittedName>
        <fullName evidence="3">Cinnamoyl ester hydrolase</fullName>
    </submittedName>
</protein>
<organism evidence="3 4">
    <name type="scientific">Paenibacillus cookii</name>
    <dbReference type="NCBI Taxonomy" id="157839"/>
    <lineage>
        <taxon>Bacteria</taxon>
        <taxon>Bacillati</taxon>
        <taxon>Bacillota</taxon>
        <taxon>Bacilli</taxon>
        <taxon>Bacillales</taxon>
        <taxon>Paenibacillaceae</taxon>
        <taxon>Paenibacillus</taxon>
    </lineage>
</organism>
<dbReference type="PANTHER" id="PTHR22946">
    <property type="entry name" value="DIENELACTONE HYDROLASE DOMAIN-CONTAINING PROTEIN-RELATED"/>
    <property type="match status" value="1"/>
</dbReference>
<feature type="domain" description="Serine aminopeptidase S33" evidence="2">
    <location>
        <begin position="31"/>
        <end position="166"/>
    </location>
</feature>
<keyword evidence="4" id="KW-1185">Reference proteome</keyword>
<dbReference type="Pfam" id="PF12146">
    <property type="entry name" value="Hydrolase_4"/>
    <property type="match status" value="1"/>
</dbReference>
<dbReference type="InterPro" id="IPR029058">
    <property type="entry name" value="AB_hydrolase_fold"/>
</dbReference>
<dbReference type="EMBL" id="BORW01000028">
    <property type="protein sequence ID" value="GIO69245.1"/>
    <property type="molecule type" value="Genomic_DNA"/>
</dbReference>
<evidence type="ECO:0000256" key="1">
    <source>
        <dbReference type="ARBA" id="ARBA00022801"/>
    </source>
</evidence>
<proteinExistence type="predicted"/>
<dbReference type="RefSeq" id="WP_212951932.1">
    <property type="nucleotide sequence ID" value="NZ_BORW01000028.1"/>
</dbReference>
<gene>
    <name evidence="3" type="primary">cinI</name>
    <name evidence="3" type="ORF">J21TS3_40660</name>
</gene>
<dbReference type="InterPro" id="IPR050261">
    <property type="entry name" value="FrsA_esterase"/>
</dbReference>
<sequence length="251" mass="28150">MNDYITNTVKIAHRGRNIFGISYMPKHEKKCPVVIFSHGYNGTNADFTMHAEYLASHGVGAYCFDFCGGSVNSKSDSKTTEMTLFTEKEDLCTVLDHVKTWENVDADHIFLFGGSQGGLVTALTAEERMDDVKGVLLLYPAFCIPDQWNERFPTLESIPDTQELWGMTLGRAFFETIHGYDVFEHVGGYNKNVLIFHGDQDAVVALEYGEKASKLYPRGRIEIFPGEGHGFTEAGNRRVAEMTHEFVKANI</sequence>
<reference evidence="3 4" key="1">
    <citation type="submission" date="2021-03" db="EMBL/GenBank/DDBJ databases">
        <title>Antimicrobial resistance genes in bacteria isolated from Japanese honey, and their potential for conferring macrolide and lincosamide resistance in the American foulbrood pathogen Paenibacillus larvae.</title>
        <authorList>
            <person name="Okamoto M."/>
            <person name="Kumagai M."/>
            <person name="Kanamori H."/>
            <person name="Takamatsu D."/>
        </authorList>
    </citation>
    <scope>NUCLEOTIDE SEQUENCE [LARGE SCALE GENOMIC DNA]</scope>
    <source>
        <strain evidence="3 4">J21TS3</strain>
    </source>
</reference>
<dbReference type="PANTHER" id="PTHR22946:SF9">
    <property type="entry name" value="POLYKETIDE TRANSFERASE AF380"/>
    <property type="match status" value="1"/>
</dbReference>
<evidence type="ECO:0000313" key="4">
    <source>
        <dbReference type="Proteomes" id="UP000680638"/>
    </source>
</evidence>
<dbReference type="SUPFAM" id="SSF53474">
    <property type="entry name" value="alpha/beta-Hydrolases"/>
    <property type="match status" value="1"/>
</dbReference>
<keyword evidence="1 3" id="KW-0378">Hydrolase</keyword>
<evidence type="ECO:0000259" key="2">
    <source>
        <dbReference type="Pfam" id="PF12146"/>
    </source>
</evidence>
<accession>A0ABQ4M145</accession>
<name>A0ABQ4M145_9BACL</name>
<dbReference type="Proteomes" id="UP000680638">
    <property type="component" value="Unassembled WGS sequence"/>
</dbReference>
<comment type="caution">
    <text evidence="3">The sequence shown here is derived from an EMBL/GenBank/DDBJ whole genome shotgun (WGS) entry which is preliminary data.</text>
</comment>
<dbReference type="Gene3D" id="3.40.50.1820">
    <property type="entry name" value="alpha/beta hydrolase"/>
    <property type="match status" value="1"/>
</dbReference>
<evidence type="ECO:0000313" key="3">
    <source>
        <dbReference type="EMBL" id="GIO69245.1"/>
    </source>
</evidence>